<evidence type="ECO:0000313" key="3">
    <source>
        <dbReference type="Proteomes" id="UP000298596"/>
    </source>
</evidence>
<evidence type="ECO:0000256" key="1">
    <source>
        <dbReference type="SAM" id="MobiDB-lite"/>
    </source>
</evidence>
<accession>A0A4D8QQA3</accession>
<dbReference type="EMBL" id="CP032337">
    <property type="protein sequence ID" value="QCO07482.1"/>
    <property type="molecule type" value="Genomic_DNA"/>
</dbReference>
<protein>
    <submittedName>
        <fullName evidence="2">Uncharacterized protein</fullName>
    </submittedName>
</protein>
<name>A0A4D8QQA3_AZOBR</name>
<reference evidence="2 3" key="1">
    <citation type="submission" date="2018-09" db="EMBL/GenBank/DDBJ databases">
        <title>Whole genome based analysis of evolution and adaptive divergence in Indian and Brazilian strains of Azospirillum brasilense.</title>
        <authorList>
            <person name="Singh C."/>
            <person name="Tripathi A.K."/>
        </authorList>
    </citation>
    <scope>NUCLEOTIDE SEQUENCE [LARGE SCALE GENOMIC DNA]</scope>
    <source>
        <strain evidence="2 3">MTCC4036</strain>
        <plasmid evidence="2 3">p7</plasmid>
    </source>
</reference>
<feature type="region of interest" description="Disordered" evidence="1">
    <location>
        <begin position="136"/>
        <end position="192"/>
    </location>
</feature>
<geneLocation type="plasmid" evidence="2 3">
    <name>p7</name>
</geneLocation>
<dbReference type="AlphaFoldDB" id="A0A4D8QQA3"/>
<feature type="region of interest" description="Disordered" evidence="1">
    <location>
        <begin position="1"/>
        <end position="26"/>
    </location>
</feature>
<gene>
    <name evidence="2" type="ORF">D3867_36985</name>
</gene>
<feature type="compositionally biased region" description="Basic and acidic residues" evidence="1">
    <location>
        <begin position="182"/>
        <end position="192"/>
    </location>
</feature>
<feature type="compositionally biased region" description="Basic and acidic residues" evidence="1">
    <location>
        <begin position="154"/>
        <end position="173"/>
    </location>
</feature>
<keyword evidence="2" id="KW-0614">Plasmid</keyword>
<feature type="compositionally biased region" description="Basic residues" evidence="1">
    <location>
        <begin position="141"/>
        <end position="152"/>
    </location>
</feature>
<proteinExistence type="predicted"/>
<organism evidence="2 3">
    <name type="scientific">Azospirillum brasilense</name>
    <dbReference type="NCBI Taxonomy" id="192"/>
    <lineage>
        <taxon>Bacteria</taxon>
        <taxon>Pseudomonadati</taxon>
        <taxon>Pseudomonadota</taxon>
        <taxon>Alphaproteobacteria</taxon>
        <taxon>Rhodospirillales</taxon>
        <taxon>Azospirillaceae</taxon>
        <taxon>Azospirillum</taxon>
    </lineage>
</organism>
<evidence type="ECO:0000313" key="2">
    <source>
        <dbReference type="EMBL" id="QCO07482.1"/>
    </source>
</evidence>
<sequence length="192" mass="20404">MSENKKEAEMASNTSPKEAAGNPQPVGTVDNACATCVYGGRWTAADIEVKIHRGLTGDSVVTAEIVTPDGTIWVMAEVIIDENGALGVVMTLKELHIHGEDVGSGEFGTHRLIRLAKAVMEVLDVDETVIDGAVRTTGARPGHRPRTIRIPRKTAAERRAEREAEHTEGRGDPDAAPSGNEEGAHRPDPTAG</sequence>
<dbReference type="Proteomes" id="UP000298596">
    <property type="component" value="Plasmid p7"/>
</dbReference>